<dbReference type="Proteomes" id="UP000280834">
    <property type="component" value="Unassembled WGS sequence"/>
</dbReference>
<keyword evidence="3" id="KW-1185">Reference proteome</keyword>
<evidence type="ECO:0000313" key="3">
    <source>
        <dbReference type="Proteomes" id="UP000280834"/>
    </source>
</evidence>
<proteinExistence type="predicted"/>
<dbReference type="AlphaFoldDB" id="A0A0R3QWC4"/>
<reference evidence="2 3" key="2">
    <citation type="submission" date="2018-11" db="EMBL/GenBank/DDBJ databases">
        <authorList>
            <consortium name="Pathogen Informatics"/>
        </authorList>
    </citation>
    <scope>NUCLEOTIDE SEQUENCE [LARGE SCALE GENOMIC DNA]</scope>
</reference>
<keyword evidence="1" id="KW-0472">Membrane</keyword>
<feature type="transmembrane region" description="Helical" evidence="1">
    <location>
        <begin position="6"/>
        <end position="22"/>
    </location>
</feature>
<keyword evidence="1" id="KW-1133">Transmembrane helix</keyword>
<keyword evidence="1" id="KW-0812">Transmembrane</keyword>
<evidence type="ECO:0000313" key="4">
    <source>
        <dbReference type="WBParaSite" id="BTMF_0001203201-mRNA-1"/>
    </source>
</evidence>
<dbReference type="WBParaSite" id="BTMF_0001203201-mRNA-1">
    <property type="protein sequence ID" value="BTMF_0001203201-mRNA-1"/>
    <property type="gene ID" value="BTMF_0001203201"/>
</dbReference>
<accession>A0A0R3QWC4</accession>
<gene>
    <name evidence="2" type="ORF">BTMF_LOCUS10060</name>
</gene>
<evidence type="ECO:0000313" key="2">
    <source>
        <dbReference type="EMBL" id="VDO34158.1"/>
    </source>
</evidence>
<name>A0A0R3QWC4_9BILA</name>
<protein>
    <submittedName>
        <fullName evidence="2 4">Uncharacterized protein</fullName>
    </submittedName>
</protein>
<evidence type="ECO:0000256" key="1">
    <source>
        <dbReference type="SAM" id="Phobius"/>
    </source>
</evidence>
<organism evidence="4">
    <name type="scientific">Brugia timori</name>
    <dbReference type="NCBI Taxonomy" id="42155"/>
    <lineage>
        <taxon>Eukaryota</taxon>
        <taxon>Metazoa</taxon>
        <taxon>Ecdysozoa</taxon>
        <taxon>Nematoda</taxon>
        <taxon>Chromadorea</taxon>
        <taxon>Rhabditida</taxon>
        <taxon>Spirurina</taxon>
        <taxon>Spiruromorpha</taxon>
        <taxon>Filarioidea</taxon>
        <taxon>Onchocercidae</taxon>
        <taxon>Brugia</taxon>
    </lineage>
</organism>
<dbReference type="EMBL" id="UZAG01017329">
    <property type="protein sequence ID" value="VDO34158.1"/>
    <property type="molecule type" value="Genomic_DNA"/>
</dbReference>
<sequence length="35" mass="4481">MQMKQIYLPFKFLFLIILIKYFDFEFDKIRCILFN</sequence>
<reference evidence="4" key="1">
    <citation type="submission" date="2017-02" db="UniProtKB">
        <authorList>
            <consortium name="WormBaseParasite"/>
        </authorList>
    </citation>
    <scope>IDENTIFICATION</scope>
</reference>